<evidence type="ECO:0000256" key="13">
    <source>
        <dbReference type="PROSITE-ProRule" id="PRU00409"/>
    </source>
</evidence>
<evidence type="ECO:0000256" key="12">
    <source>
        <dbReference type="HAMAP-Rule" id="MF_00138"/>
    </source>
</evidence>
<dbReference type="Pfam" id="PF02843">
    <property type="entry name" value="GARS_C"/>
    <property type="match status" value="1"/>
</dbReference>
<comment type="catalytic activity">
    <reaction evidence="12">
        <text>5-phospho-beta-D-ribosylamine + glycine + ATP = N(1)-(5-phospho-beta-D-ribosyl)glycinamide + ADP + phosphate + H(+)</text>
        <dbReference type="Rhea" id="RHEA:17453"/>
        <dbReference type="ChEBI" id="CHEBI:15378"/>
        <dbReference type="ChEBI" id="CHEBI:30616"/>
        <dbReference type="ChEBI" id="CHEBI:43474"/>
        <dbReference type="ChEBI" id="CHEBI:57305"/>
        <dbReference type="ChEBI" id="CHEBI:58681"/>
        <dbReference type="ChEBI" id="CHEBI:143788"/>
        <dbReference type="ChEBI" id="CHEBI:456216"/>
        <dbReference type="EC" id="6.3.4.13"/>
    </reaction>
</comment>
<dbReference type="InterPro" id="IPR020560">
    <property type="entry name" value="PRibGlycinamide_synth_C-dom"/>
</dbReference>
<dbReference type="NCBIfam" id="TIGR00877">
    <property type="entry name" value="purD"/>
    <property type="match status" value="1"/>
</dbReference>
<comment type="similarity">
    <text evidence="9 12">Belongs to the GARS family.</text>
</comment>
<feature type="compositionally biased region" description="Low complexity" evidence="14">
    <location>
        <begin position="466"/>
        <end position="476"/>
    </location>
</feature>
<dbReference type="EMBL" id="JAIHOM010000076">
    <property type="protein sequence ID" value="MCW6037536.1"/>
    <property type="molecule type" value="Genomic_DNA"/>
</dbReference>
<dbReference type="Gene3D" id="3.30.470.20">
    <property type="entry name" value="ATP-grasp fold, B domain"/>
    <property type="match status" value="1"/>
</dbReference>
<evidence type="ECO:0000256" key="2">
    <source>
        <dbReference type="ARBA" id="ARBA00001946"/>
    </source>
</evidence>
<organism evidence="16 17">
    <name type="scientific">Spirulina subsalsa FACHB-351</name>
    <dbReference type="NCBI Taxonomy" id="234711"/>
    <lineage>
        <taxon>Bacteria</taxon>
        <taxon>Bacillati</taxon>
        <taxon>Cyanobacteriota</taxon>
        <taxon>Cyanophyceae</taxon>
        <taxon>Spirulinales</taxon>
        <taxon>Spirulinaceae</taxon>
        <taxon>Spirulina</taxon>
    </lineage>
</organism>
<evidence type="ECO:0000256" key="1">
    <source>
        <dbReference type="ARBA" id="ARBA00001936"/>
    </source>
</evidence>
<dbReference type="InterPro" id="IPR000115">
    <property type="entry name" value="PRibGlycinamide_synth"/>
</dbReference>
<dbReference type="PROSITE" id="PS50975">
    <property type="entry name" value="ATP_GRASP"/>
    <property type="match status" value="1"/>
</dbReference>
<feature type="compositionally biased region" description="Acidic residues" evidence="14">
    <location>
        <begin position="442"/>
        <end position="453"/>
    </location>
</feature>
<dbReference type="InterPro" id="IPR016185">
    <property type="entry name" value="PreATP-grasp_dom_sf"/>
</dbReference>
<dbReference type="PANTHER" id="PTHR43472">
    <property type="entry name" value="PHOSPHORIBOSYLAMINE--GLYCINE LIGASE"/>
    <property type="match status" value="1"/>
</dbReference>
<dbReference type="InterPro" id="IPR011761">
    <property type="entry name" value="ATP-grasp"/>
</dbReference>
<reference evidence="16 17" key="1">
    <citation type="submission" date="2021-08" db="EMBL/GenBank/DDBJ databases">
        <title>Draft genome sequence of Spirulina subsalsa with high tolerance to salinity and hype-accumulation of phycocyanin.</title>
        <authorList>
            <person name="Pei H."/>
            <person name="Jiang L."/>
        </authorList>
    </citation>
    <scope>NUCLEOTIDE SEQUENCE [LARGE SCALE GENOMIC DNA]</scope>
    <source>
        <strain evidence="16 17">FACHB-351</strain>
    </source>
</reference>
<dbReference type="Pfam" id="PF01071">
    <property type="entry name" value="GARS_A"/>
    <property type="match status" value="1"/>
</dbReference>
<dbReference type="SUPFAM" id="SSF51246">
    <property type="entry name" value="Rudiment single hybrid motif"/>
    <property type="match status" value="1"/>
</dbReference>
<evidence type="ECO:0000259" key="15">
    <source>
        <dbReference type="PROSITE" id="PS50975"/>
    </source>
</evidence>
<dbReference type="Pfam" id="PF02844">
    <property type="entry name" value="GARS_N"/>
    <property type="match status" value="1"/>
</dbReference>
<protein>
    <recommendedName>
        <fullName evidence="4 12">Phosphoribosylamine--glycine ligase</fullName>
        <ecNumber evidence="4 12">6.3.4.13</ecNumber>
    </recommendedName>
    <alternativeName>
        <fullName evidence="12">GARS</fullName>
    </alternativeName>
    <alternativeName>
        <fullName evidence="10 12">Glycinamide ribonucleotide synthetase</fullName>
    </alternativeName>
    <alternativeName>
        <fullName evidence="11 12">Phosphoribosylglycinamide synthetase</fullName>
    </alternativeName>
</protein>
<evidence type="ECO:0000313" key="16">
    <source>
        <dbReference type="EMBL" id="MCW6037536.1"/>
    </source>
</evidence>
<evidence type="ECO:0000313" key="17">
    <source>
        <dbReference type="Proteomes" id="UP001526426"/>
    </source>
</evidence>
<dbReference type="InterPro" id="IPR020562">
    <property type="entry name" value="PRibGlycinamide_synth_N"/>
</dbReference>
<evidence type="ECO:0000256" key="7">
    <source>
        <dbReference type="ARBA" id="ARBA00022755"/>
    </source>
</evidence>
<dbReference type="HAMAP" id="MF_00138">
    <property type="entry name" value="GARS"/>
    <property type="match status" value="1"/>
</dbReference>
<keyword evidence="6 13" id="KW-0547">Nucleotide-binding</keyword>
<evidence type="ECO:0000256" key="14">
    <source>
        <dbReference type="SAM" id="MobiDB-lite"/>
    </source>
</evidence>
<dbReference type="Gene3D" id="3.30.1490.20">
    <property type="entry name" value="ATP-grasp fold, A domain"/>
    <property type="match status" value="1"/>
</dbReference>
<dbReference type="PROSITE" id="PS00184">
    <property type="entry name" value="GARS"/>
    <property type="match status" value="1"/>
</dbReference>
<dbReference type="InterPro" id="IPR020559">
    <property type="entry name" value="PRibGlycinamide_synth_CS"/>
</dbReference>
<comment type="cofactor">
    <cofactor evidence="1">
        <name>Mn(2+)</name>
        <dbReference type="ChEBI" id="CHEBI:29035"/>
    </cofactor>
</comment>
<feature type="region of interest" description="Disordered" evidence="14">
    <location>
        <begin position="419"/>
        <end position="490"/>
    </location>
</feature>
<dbReference type="Proteomes" id="UP001526426">
    <property type="component" value="Unassembled WGS sequence"/>
</dbReference>
<dbReference type="GO" id="GO:0004637">
    <property type="term" value="F:phosphoribosylamine-glycine ligase activity"/>
    <property type="evidence" value="ECO:0007669"/>
    <property type="project" value="UniProtKB-EC"/>
</dbReference>
<dbReference type="SMART" id="SM01210">
    <property type="entry name" value="GARS_C"/>
    <property type="match status" value="1"/>
</dbReference>
<sequence>MKILVVGNGGREHALVWKLLESPKVSKVICVPGNGGTATLERCQNLPMRVDDFEGIARFANVQGVSLVVVGPEVPLAGGITDFLQSQDLKVFGPTKTGAQIESSKSWAKLFMKKAGIPTAKSKTFIDTAKAREYITQQGAPIVVKADGLAAGKGVVVAETITQAYGAVDALWDQGVRKLVVEEYLTGQEVSVFAVTDGLTYRTLLTAQDHKRIGEGDTGENTGGMGAYSPAPLVTPELMQRIEREVLDPTLAEFQRQKITYCGVLYAGLMISPQGDIKVLEFNCRFGDPETQAILPLLETPLHQILLACVEQKLADFPPIEWKEKQSVCVVAASGGYPGGFQKGKEISGLDLEAEDVFIFHAGTKQKGKGFVTDGGRVLGVTALAEDFDRAIAKAYNAIHQIEFEGIYYRPDIAYRVKSKPPQVTPPPLVAPTEQDSTKEDSIEEDSIEEDSMIPEILPSPPSPSPASETPSVPEASTPPNPQQPPSNSV</sequence>
<dbReference type="InterPro" id="IPR013815">
    <property type="entry name" value="ATP_grasp_subdomain_1"/>
</dbReference>
<keyword evidence="7 12" id="KW-0658">Purine biosynthesis</keyword>
<keyword evidence="8 13" id="KW-0067">ATP-binding</keyword>
<dbReference type="EC" id="6.3.4.13" evidence="4 12"/>
<dbReference type="InterPro" id="IPR037123">
    <property type="entry name" value="PRibGlycinamide_synth_C_sf"/>
</dbReference>
<evidence type="ECO:0000256" key="10">
    <source>
        <dbReference type="ARBA" id="ARBA00042242"/>
    </source>
</evidence>
<dbReference type="PANTHER" id="PTHR43472:SF1">
    <property type="entry name" value="PHOSPHORIBOSYLAMINE--GLYCINE LIGASE, CHLOROPLASTIC"/>
    <property type="match status" value="1"/>
</dbReference>
<keyword evidence="17" id="KW-1185">Reference proteome</keyword>
<dbReference type="Gene3D" id="3.40.50.20">
    <property type="match status" value="1"/>
</dbReference>
<feature type="domain" description="ATP-grasp" evidence="15">
    <location>
        <begin position="109"/>
        <end position="311"/>
    </location>
</feature>
<evidence type="ECO:0000256" key="9">
    <source>
        <dbReference type="ARBA" id="ARBA00038345"/>
    </source>
</evidence>
<comment type="pathway">
    <text evidence="3 12">Purine metabolism; IMP biosynthesis via de novo pathway; N(1)-(5-phospho-D-ribosyl)glycinamide from 5-phospho-alpha-D-ribose 1-diphosphate: step 2/2.</text>
</comment>
<dbReference type="SUPFAM" id="SSF56059">
    <property type="entry name" value="Glutathione synthetase ATP-binding domain-like"/>
    <property type="match status" value="1"/>
</dbReference>
<evidence type="ECO:0000256" key="11">
    <source>
        <dbReference type="ARBA" id="ARBA00042864"/>
    </source>
</evidence>
<comment type="cofactor">
    <cofactor evidence="2">
        <name>Mg(2+)</name>
        <dbReference type="ChEBI" id="CHEBI:18420"/>
    </cofactor>
</comment>
<dbReference type="InterPro" id="IPR020561">
    <property type="entry name" value="PRibGlycinamid_synth_ATP-grasp"/>
</dbReference>
<evidence type="ECO:0000256" key="8">
    <source>
        <dbReference type="ARBA" id="ARBA00022840"/>
    </source>
</evidence>
<evidence type="ECO:0000256" key="5">
    <source>
        <dbReference type="ARBA" id="ARBA00022598"/>
    </source>
</evidence>
<name>A0ABT3L7Q7_9CYAN</name>
<evidence type="ECO:0000256" key="3">
    <source>
        <dbReference type="ARBA" id="ARBA00005174"/>
    </source>
</evidence>
<dbReference type="InterPro" id="IPR011054">
    <property type="entry name" value="Rudment_hybrid_motif"/>
</dbReference>
<dbReference type="RefSeq" id="WP_265265395.1">
    <property type="nucleotide sequence ID" value="NZ_JAIHOM010000076.1"/>
</dbReference>
<feature type="compositionally biased region" description="Pro residues" evidence="14">
    <location>
        <begin position="477"/>
        <end position="490"/>
    </location>
</feature>
<accession>A0ABT3L7Q7</accession>
<proteinExistence type="inferred from homology"/>
<keyword evidence="5 12" id="KW-0436">Ligase</keyword>
<evidence type="ECO:0000256" key="6">
    <source>
        <dbReference type="ARBA" id="ARBA00022741"/>
    </source>
</evidence>
<dbReference type="Gene3D" id="3.90.600.10">
    <property type="entry name" value="Phosphoribosylglycinamide synthetase, C-terminal domain"/>
    <property type="match status" value="1"/>
</dbReference>
<dbReference type="SMART" id="SM01209">
    <property type="entry name" value="GARS_A"/>
    <property type="match status" value="1"/>
</dbReference>
<comment type="caution">
    <text evidence="16">The sequence shown here is derived from an EMBL/GenBank/DDBJ whole genome shotgun (WGS) entry which is preliminary data.</text>
</comment>
<gene>
    <name evidence="12 16" type="primary">purD</name>
    <name evidence="16" type="ORF">K4A83_14810</name>
</gene>
<dbReference type="SUPFAM" id="SSF52440">
    <property type="entry name" value="PreATP-grasp domain"/>
    <property type="match status" value="1"/>
</dbReference>
<evidence type="ECO:0000256" key="4">
    <source>
        <dbReference type="ARBA" id="ARBA00013255"/>
    </source>
</evidence>